<name>A0A8J4H6Q6_9BACL</name>
<dbReference type="Pfam" id="PF10031">
    <property type="entry name" value="DUF2273"/>
    <property type="match status" value="1"/>
</dbReference>
<evidence type="ECO:0000313" key="2">
    <source>
        <dbReference type="EMBL" id="GIQ70681.1"/>
    </source>
</evidence>
<comment type="caution">
    <text evidence="2">The sequence shown here is derived from an EMBL/GenBank/DDBJ whole genome shotgun (WGS) entry which is preliminary data.</text>
</comment>
<dbReference type="Proteomes" id="UP000677918">
    <property type="component" value="Unassembled WGS sequence"/>
</dbReference>
<keyword evidence="1" id="KW-0812">Transmembrane</keyword>
<evidence type="ECO:0008006" key="4">
    <source>
        <dbReference type="Google" id="ProtNLM"/>
    </source>
</evidence>
<sequence length="75" mass="8831">MWRELWTGHRGKLIGVCAGLLHGFLYLIVGFWDMLFFGLLLLIGYTVGRRVDSGQPIVNWEPLLAWLNERWRPFK</sequence>
<gene>
    <name evidence="2" type="ORF">XYCOK13_35050</name>
</gene>
<evidence type="ECO:0000313" key="3">
    <source>
        <dbReference type="Proteomes" id="UP000677918"/>
    </source>
</evidence>
<reference evidence="2" key="1">
    <citation type="submission" date="2021-04" db="EMBL/GenBank/DDBJ databases">
        <title>Draft genome sequence of Xylanibacillus composti strain K13.</title>
        <authorList>
            <person name="Uke A."/>
            <person name="Chhe C."/>
            <person name="Baramee S."/>
            <person name="Kosugi A."/>
        </authorList>
    </citation>
    <scope>NUCLEOTIDE SEQUENCE</scope>
    <source>
        <strain evidence="2">K13</strain>
    </source>
</reference>
<keyword evidence="1" id="KW-1133">Transmembrane helix</keyword>
<accession>A0A8J4H6Q6</accession>
<dbReference type="AlphaFoldDB" id="A0A8J4H6Q6"/>
<organism evidence="2 3">
    <name type="scientific">Xylanibacillus composti</name>
    <dbReference type="NCBI Taxonomy" id="1572762"/>
    <lineage>
        <taxon>Bacteria</taxon>
        <taxon>Bacillati</taxon>
        <taxon>Bacillota</taxon>
        <taxon>Bacilli</taxon>
        <taxon>Bacillales</taxon>
        <taxon>Paenibacillaceae</taxon>
        <taxon>Xylanibacillus</taxon>
    </lineage>
</organism>
<keyword evidence="3" id="KW-1185">Reference proteome</keyword>
<feature type="transmembrane region" description="Helical" evidence="1">
    <location>
        <begin position="20"/>
        <end position="43"/>
    </location>
</feature>
<proteinExistence type="predicted"/>
<dbReference type="InterPro" id="IPR018730">
    <property type="entry name" value="DUF2273"/>
</dbReference>
<protein>
    <recommendedName>
        <fullName evidence="4">DUF2273 domain-containing protein</fullName>
    </recommendedName>
</protein>
<dbReference type="EMBL" id="BOVK01000055">
    <property type="protein sequence ID" value="GIQ70681.1"/>
    <property type="molecule type" value="Genomic_DNA"/>
</dbReference>
<dbReference type="RefSeq" id="WP_213413498.1">
    <property type="nucleotide sequence ID" value="NZ_BOVK01000055.1"/>
</dbReference>
<keyword evidence="1" id="KW-0472">Membrane</keyword>
<evidence type="ECO:0000256" key="1">
    <source>
        <dbReference type="SAM" id="Phobius"/>
    </source>
</evidence>